<proteinExistence type="predicted"/>
<evidence type="ECO:0000256" key="1">
    <source>
        <dbReference type="ARBA" id="ARBA00022748"/>
    </source>
</evidence>
<keyword evidence="1" id="KW-0201">Cytochrome c-type biogenesis</keyword>
<dbReference type="InterPro" id="IPR017560">
    <property type="entry name" value="Cyt_c_biogenesis_CcmI"/>
</dbReference>
<organism evidence="3 4">
    <name type="scientific">Aquicoccus porphyridii</name>
    <dbReference type="NCBI Taxonomy" id="1852029"/>
    <lineage>
        <taxon>Bacteria</taxon>
        <taxon>Pseudomonadati</taxon>
        <taxon>Pseudomonadota</taxon>
        <taxon>Alphaproteobacteria</taxon>
        <taxon>Rhodobacterales</taxon>
        <taxon>Paracoccaceae</taxon>
        <taxon>Aquicoccus</taxon>
    </lineage>
</organism>
<reference evidence="3 4" key="1">
    <citation type="submission" date="2019-07" db="EMBL/GenBank/DDBJ databases">
        <title>Aquicoccus porphyridii gen. nov., sp. nov., isolated from a small marine red alga, Porphyridium marinum.</title>
        <authorList>
            <person name="Liu L."/>
        </authorList>
    </citation>
    <scope>NUCLEOTIDE SEQUENCE [LARGE SCALE GENOMIC DNA]</scope>
    <source>
        <strain evidence="3 4">L1 8-17</strain>
    </source>
</reference>
<gene>
    <name evidence="3" type="primary">ccmI</name>
    <name evidence="3" type="ORF">FLO80_07220</name>
</gene>
<evidence type="ECO:0000313" key="4">
    <source>
        <dbReference type="Proteomes" id="UP000325291"/>
    </source>
</evidence>
<comment type="caution">
    <text evidence="3">The sequence shown here is derived from an EMBL/GenBank/DDBJ whole genome shotgun (WGS) entry which is preliminary data.</text>
</comment>
<evidence type="ECO:0000313" key="3">
    <source>
        <dbReference type="EMBL" id="KAA0916610.1"/>
    </source>
</evidence>
<dbReference type="Gene3D" id="1.25.40.10">
    <property type="entry name" value="Tetratricopeptide repeat domain"/>
    <property type="match status" value="1"/>
</dbReference>
<dbReference type="RefSeq" id="WP_111365104.1">
    <property type="nucleotide sequence ID" value="NZ_VINQ01000004.1"/>
</dbReference>
<dbReference type="EMBL" id="VINQ01000004">
    <property type="protein sequence ID" value="KAA0916610.1"/>
    <property type="molecule type" value="Genomic_DNA"/>
</dbReference>
<sequence>MVFWITAAALAFAIALVFAATLLRAKSQEEHPAAYDLRIYRDQLKEVERDLARGLIDERDAERVRTEVGRRVLQADARLREASTGSAQPRAATIALAGIVLVATVGGSLALYPVLGKPGARDLPLSQRIALSNEMRATRPSQAERLAKLPAAPLNTPDEERFADLIGKLRETVAARPDDLEGQMLLARNEAALGNYAAAAGAQAAVVRLRGAGASADDHVLLADLMITAAQGYVSPEAEAELRRALEKEPANPVARYYTGQMLLQNDRPDMAFRIWDGLLREGPENAPWIAPIRRQIDDIAWRAGVRDYAQPDPAAPAGPSAEAIANAADLSEDERRDLIQNMVNELNDKLALEGGTPEEWSRLIGALGVLGNTDHARAIWKEAQLIFADQPQMLATVREGAVRAGLLQTGPETPELPQPGQGDTALSGPSAEDMENAAQMSQEDRAAMIRTMVDTLSERLADQGGSAQEWARLITSQAILGEREAAQSALDAALAAHGDDRTARTTIEAAARSAGLTE</sequence>
<keyword evidence="4" id="KW-1185">Reference proteome</keyword>
<feature type="region of interest" description="Disordered" evidence="2">
    <location>
        <begin position="410"/>
        <end position="441"/>
    </location>
</feature>
<evidence type="ECO:0000256" key="2">
    <source>
        <dbReference type="SAM" id="MobiDB-lite"/>
    </source>
</evidence>
<dbReference type="AlphaFoldDB" id="A0A5A9ZHD4"/>
<dbReference type="Proteomes" id="UP000325291">
    <property type="component" value="Unassembled WGS sequence"/>
</dbReference>
<dbReference type="SUPFAM" id="SSF48452">
    <property type="entry name" value="TPR-like"/>
    <property type="match status" value="1"/>
</dbReference>
<name>A0A5A9ZHD4_9RHOB</name>
<accession>A0A5A9ZHD4</accession>
<dbReference type="InterPro" id="IPR011990">
    <property type="entry name" value="TPR-like_helical_dom_sf"/>
</dbReference>
<dbReference type="NCBIfam" id="TIGR03142">
    <property type="entry name" value="cytochro_ccmI"/>
    <property type="match status" value="1"/>
</dbReference>
<dbReference type="GO" id="GO:0017004">
    <property type="term" value="P:cytochrome complex assembly"/>
    <property type="evidence" value="ECO:0007669"/>
    <property type="project" value="UniProtKB-KW"/>
</dbReference>
<protein>
    <submittedName>
        <fullName evidence="3">C-type cytochrome biogenesis protein CcmI</fullName>
    </submittedName>
</protein>